<evidence type="ECO:0000313" key="1">
    <source>
        <dbReference type="EMBL" id="QIK51041.1"/>
    </source>
</evidence>
<proteinExistence type="predicted"/>
<dbReference type="PANTHER" id="PTHR18901">
    <property type="entry name" value="2-DEOXYGLUCOSE-6-PHOSPHATE PHOSPHATASE 2"/>
    <property type="match status" value="1"/>
</dbReference>
<reference evidence="1 2" key="1">
    <citation type="journal article" date="2017" name="Int. J. Syst. Evol. Microbiol.">
        <title>Jeotgalibaca porci sp. nov. and Jeotgalibaca arthritidis sp. nov., isolated from pigs, and emended description of the genus Jeotgalibaca.</title>
        <authorList>
            <person name="Zamora L."/>
            <person name="Perez-Sancho M."/>
            <person name="Dominguez L."/>
            <person name="Fernandez-Garayzabal J.F."/>
            <person name="Vela A.I."/>
        </authorList>
    </citation>
    <scope>NUCLEOTIDE SEQUENCE [LARGE SCALE GENOMIC DNA]</scope>
    <source>
        <strain evidence="1 2">CCUG 69148</strain>
    </source>
</reference>
<keyword evidence="2" id="KW-1185">Reference proteome</keyword>
<dbReference type="RefSeq" id="WP_166062085.1">
    <property type="nucleotide sequence ID" value="NZ_CP049889.1"/>
</dbReference>
<gene>
    <name evidence="1" type="ORF">G7058_02615</name>
</gene>
<dbReference type="EMBL" id="CP049889">
    <property type="protein sequence ID" value="QIK51041.1"/>
    <property type="molecule type" value="Genomic_DNA"/>
</dbReference>
<dbReference type="Gene3D" id="3.40.50.1000">
    <property type="entry name" value="HAD superfamily/HAD-like"/>
    <property type="match status" value="1"/>
</dbReference>
<dbReference type="CDD" id="cd07505">
    <property type="entry name" value="HAD_BPGM-like"/>
    <property type="match status" value="1"/>
</dbReference>
<dbReference type="Gene3D" id="1.10.150.240">
    <property type="entry name" value="Putative phosphatase, domain 2"/>
    <property type="match status" value="1"/>
</dbReference>
<dbReference type="KEGG" id="jpo:G7058_02615"/>
<dbReference type="SFLD" id="SFLDG01129">
    <property type="entry name" value="C1.5:_HAD__Beta-PGM__Phosphata"/>
    <property type="match status" value="1"/>
</dbReference>
<protein>
    <submittedName>
        <fullName evidence="1">HAD family phosphatase</fullName>
    </submittedName>
</protein>
<dbReference type="AlphaFoldDB" id="A0A6G7WFN4"/>
<dbReference type="SFLD" id="SFLDS00003">
    <property type="entry name" value="Haloacid_Dehalogenase"/>
    <property type="match status" value="1"/>
</dbReference>
<dbReference type="InterPro" id="IPR041492">
    <property type="entry name" value="HAD_2"/>
</dbReference>
<sequence>MKKQVIIFDMDGLMFDTEVLVCEAQAKIAEKLGVPFSMDYYRGSVGLSEKDCMAKYTKDFGDPAIAEELIFGYRDTLYQMVAEKGVPHKPGLVPLLDHLTTLGKELVLASSNLHHDIALYLEAENLSHYFSHRVSGEDVTFSKPDPAIFEKACALTGYQKEDCLILEDSLNGVRAAHAAGIAVIMVPDLIAPNHEARDKTFAIVNNLSEVQELF</sequence>
<dbReference type="PANTHER" id="PTHR18901:SF38">
    <property type="entry name" value="PSEUDOURIDINE-5'-PHOSPHATASE"/>
    <property type="match status" value="1"/>
</dbReference>
<dbReference type="Pfam" id="PF13419">
    <property type="entry name" value="HAD_2"/>
    <property type="match status" value="1"/>
</dbReference>
<evidence type="ECO:0000313" key="2">
    <source>
        <dbReference type="Proteomes" id="UP000501830"/>
    </source>
</evidence>
<name>A0A6G7WFN4_9LACT</name>
<dbReference type="NCBIfam" id="TIGR01549">
    <property type="entry name" value="HAD-SF-IA-v1"/>
    <property type="match status" value="1"/>
</dbReference>
<organism evidence="1 2">
    <name type="scientific">Jeotgalibaca porci</name>
    <dbReference type="NCBI Taxonomy" id="1868793"/>
    <lineage>
        <taxon>Bacteria</taxon>
        <taxon>Bacillati</taxon>
        <taxon>Bacillota</taxon>
        <taxon>Bacilli</taxon>
        <taxon>Lactobacillales</taxon>
        <taxon>Carnobacteriaceae</taxon>
        <taxon>Jeotgalibaca</taxon>
    </lineage>
</organism>
<dbReference type="InterPro" id="IPR023198">
    <property type="entry name" value="PGP-like_dom2"/>
</dbReference>
<dbReference type="GeneID" id="94552155"/>
<dbReference type="SUPFAM" id="SSF56784">
    <property type="entry name" value="HAD-like"/>
    <property type="match status" value="1"/>
</dbReference>
<dbReference type="NCBIfam" id="TIGR01509">
    <property type="entry name" value="HAD-SF-IA-v3"/>
    <property type="match status" value="1"/>
</dbReference>
<dbReference type="Proteomes" id="UP000501830">
    <property type="component" value="Chromosome"/>
</dbReference>
<accession>A0A6G7WFN4</accession>
<dbReference type="InterPro" id="IPR023214">
    <property type="entry name" value="HAD_sf"/>
</dbReference>
<dbReference type="InterPro" id="IPR006439">
    <property type="entry name" value="HAD-SF_hydro_IA"/>
</dbReference>
<dbReference type="InterPro" id="IPR036412">
    <property type="entry name" value="HAD-like_sf"/>
</dbReference>